<evidence type="ECO:0000313" key="2">
    <source>
        <dbReference type="EMBL" id="OPJ77170.1"/>
    </source>
</evidence>
<feature type="region of interest" description="Disordered" evidence="1">
    <location>
        <begin position="110"/>
        <end position="157"/>
    </location>
</feature>
<feature type="compositionally biased region" description="Polar residues" evidence="1">
    <location>
        <begin position="110"/>
        <end position="123"/>
    </location>
</feature>
<organism evidence="2 3">
    <name type="scientific">Patagioenas fasciata monilis</name>
    <dbReference type="NCBI Taxonomy" id="372326"/>
    <lineage>
        <taxon>Eukaryota</taxon>
        <taxon>Metazoa</taxon>
        <taxon>Chordata</taxon>
        <taxon>Craniata</taxon>
        <taxon>Vertebrata</taxon>
        <taxon>Euteleostomi</taxon>
        <taxon>Archelosauria</taxon>
        <taxon>Archosauria</taxon>
        <taxon>Dinosauria</taxon>
        <taxon>Saurischia</taxon>
        <taxon>Theropoda</taxon>
        <taxon>Coelurosauria</taxon>
        <taxon>Aves</taxon>
        <taxon>Neognathae</taxon>
        <taxon>Neoaves</taxon>
        <taxon>Columbimorphae</taxon>
        <taxon>Columbiformes</taxon>
        <taxon>Columbidae</taxon>
        <taxon>Patagioenas</taxon>
    </lineage>
</organism>
<reference evidence="2 3" key="1">
    <citation type="submission" date="2016-02" db="EMBL/GenBank/DDBJ databases">
        <title>Band-tailed pigeon sequencing and assembly.</title>
        <authorList>
            <person name="Soares A.E."/>
            <person name="Novak B.J."/>
            <person name="Rice E.S."/>
            <person name="O'Connell B."/>
            <person name="Chang D."/>
            <person name="Weber S."/>
            <person name="Shapiro B."/>
        </authorList>
    </citation>
    <scope>NUCLEOTIDE SEQUENCE [LARGE SCALE GENOMIC DNA]</scope>
    <source>
        <strain evidence="2">BTP2013</strain>
        <tissue evidence="2">Blood</tissue>
    </source>
</reference>
<dbReference type="EMBL" id="LSYS01005497">
    <property type="protein sequence ID" value="OPJ77170.1"/>
    <property type="molecule type" value="Genomic_DNA"/>
</dbReference>
<dbReference type="OrthoDB" id="1046782at2759"/>
<proteinExistence type="predicted"/>
<evidence type="ECO:0000256" key="1">
    <source>
        <dbReference type="SAM" id="MobiDB-lite"/>
    </source>
</evidence>
<name>A0A1V4JY80_PATFA</name>
<keyword evidence="3" id="KW-1185">Reference proteome</keyword>
<dbReference type="STRING" id="372326.A0A1V4JY80"/>
<dbReference type="AlphaFoldDB" id="A0A1V4JY80"/>
<dbReference type="Proteomes" id="UP000190648">
    <property type="component" value="Unassembled WGS sequence"/>
</dbReference>
<accession>A0A1V4JY80</accession>
<evidence type="ECO:0000313" key="3">
    <source>
        <dbReference type="Proteomes" id="UP000190648"/>
    </source>
</evidence>
<protein>
    <submittedName>
        <fullName evidence="2">1-phosphatidylinositol phosphodiesterase-like</fullName>
    </submittedName>
</protein>
<gene>
    <name evidence="2" type="ORF">AV530_007558</name>
</gene>
<sequence length="184" mass="20572">MEAHLFGGRRLRCQSWELEAQLAAGIRFLDRASLRGLRRCLLEEGQGHVWCQEEVPTLGQRKWARAQRHLERVASGDTTTMHLTFCSGNGVFTCPEELIVESNSLHASGHITASPSNLPTTPQHYHGREDRYHIPTAPPQQRGQHQRQQRRDGSCGWSQAAREAAPCTLLSPEEPGACPESQNC</sequence>
<comment type="caution">
    <text evidence="2">The sequence shown here is derived from an EMBL/GenBank/DDBJ whole genome shotgun (WGS) entry which is preliminary data.</text>
</comment>